<dbReference type="Pfam" id="PF00069">
    <property type="entry name" value="Pkinase"/>
    <property type="match status" value="1"/>
</dbReference>
<feature type="region of interest" description="Disordered" evidence="6">
    <location>
        <begin position="334"/>
        <end position="362"/>
    </location>
</feature>
<dbReference type="PANTHER" id="PTHR24345">
    <property type="entry name" value="SERINE/THREONINE-PROTEIN KINASE PLK"/>
    <property type="match status" value="1"/>
</dbReference>
<keyword evidence="9" id="KW-1185">Reference proteome</keyword>
<dbReference type="InterPro" id="IPR011009">
    <property type="entry name" value="Kinase-like_dom_sf"/>
</dbReference>
<dbReference type="InterPro" id="IPR008271">
    <property type="entry name" value="Ser/Thr_kinase_AS"/>
</dbReference>
<dbReference type="Proteomes" id="UP000242877">
    <property type="component" value="Unassembled WGS sequence"/>
</dbReference>
<dbReference type="SMART" id="SM00220">
    <property type="entry name" value="S_TKc"/>
    <property type="match status" value="1"/>
</dbReference>
<feature type="compositionally biased region" description="Acidic residues" evidence="6">
    <location>
        <begin position="350"/>
        <end position="362"/>
    </location>
</feature>
<dbReference type="Gene3D" id="1.10.510.10">
    <property type="entry name" value="Transferase(Phosphotransferase) domain 1"/>
    <property type="match status" value="1"/>
</dbReference>
<reference evidence="8 9" key="1">
    <citation type="journal article" date="2016" name="Genome Biol. Evol.">
        <title>Divergent and convergent evolution of fungal pathogenicity.</title>
        <authorList>
            <person name="Shang Y."/>
            <person name="Xiao G."/>
            <person name="Zheng P."/>
            <person name="Cen K."/>
            <person name="Zhan S."/>
            <person name="Wang C."/>
        </authorList>
    </citation>
    <scope>NUCLEOTIDE SEQUENCE [LARGE SCALE GENOMIC DNA]</scope>
    <source>
        <strain evidence="8 9">ARSEF 7405</strain>
    </source>
</reference>
<keyword evidence="3" id="KW-0547">Nucleotide-binding</keyword>
<dbReference type="VEuPathDB" id="FungiDB:AAP_04837"/>
<dbReference type="AlphaFoldDB" id="A0A167WED5"/>
<evidence type="ECO:0000259" key="7">
    <source>
        <dbReference type="PROSITE" id="PS50011"/>
    </source>
</evidence>
<keyword evidence="2" id="KW-0808">Transferase</keyword>
<evidence type="ECO:0000256" key="2">
    <source>
        <dbReference type="ARBA" id="ARBA00022679"/>
    </source>
</evidence>
<feature type="domain" description="Protein kinase" evidence="7">
    <location>
        <begin position="18"/>
        <end position="284"/>
    </location>
</feature>
<sequence>MDCMRDEFKKGTVLNDRFEMVAPLNQGSFGMVFLAKDLETDNQVAVKCITKSSMIEQSAMYNNESESCDELECHTRLGNHGNIVNLVTSFESKSHVFLVLEYCPMGDLYEAIRCDRGPLQTENVREFMLQLIDAVEYMHSKGLYHRDIKPENIFLTQNGHVKLGDFGLATTNAISHEACVGSDRYMAPEQYDPPSTGYSPAQADIWSVGICLLNVLFAKNPFVTPTQSDAVFSDFIRDRQSLFDVFPNLSQDAFDVLKAALCLDPEKRSLAEVRRAVLRAVSFTTDDDDIFDGFCTEDRSNVAGTTADREPLRTPSIQSPLVSQAESFPWKKALQSTPQKNGGRQLSAIPDDDDDEDLFAPSEDELGTSWFTAAHPGTSVDSDAASLEMGHQHLNFAAPAAVPKPNQLSESVPVRPKLVPTVSQIFGKCSDIYSKSWSDLWDEEEELESLTLRERQAQNARTYSQESCKGKNDSSNTNNNGDVSSGSDSEDSSASSTSSSASSSCSASSPSAEVPPVLMDVPASVVNARAGTPHDGNNQATAASAAVASGTTTTTSTTNTATTHRSAPIPTPRPRRNLENQSLPCHGLSKTQQAQQAQQQLRSPPKEPSMDQWAALGNRRRNCSRQARDVTGTPARPMVRLQKKQSMNDNWRHQGPPLPASWAGGYSLPASAVASDDKATQAALSELHPLFGGHAQHHYKERKQAHAHVHAYAAHGHKSELEQYWRHDPFATIKPRKTGRPAVDYWAGNHSSDEEFDFVGGWQDLHI</sequence>
<name>A0A167WED5_9EURO</name>
<dbReference type="FunFam" id="1.10.510.10:FF:000693">
    <property type="entry name" value="Serine/threonine protein kinase, putative"/>
    <property type="match status" value="1"/>
</dbReference>
<keyword evidence="1" id="KW-0723">Serine/threonine-protein kinase</keyword>
<dbReference type="GO" id="GO:0005634">
    <property type="term" value="C:nucleus"/>
    <property type="evidence" value="ECO:0007669"/>
    <property type="project" value="TreeGrafter"/>
</dbReference>
<dbReference type="GO" id="GO:0004674">
    <property type="term" value="F:protein serine/threonine kinase activity"/>
    <property type="evidence" value="ECO:0007669"/>
    <property type="project" value="UniProtKB-KW"/>
</dbReference>
<dbReference type="InterPro" id="IPR000719">
    <property type="entry name" value="Prot_kinase_dom"/>
</dbReference>
<proteinExistence type="predicted"/>
<evidence type="ECO:0000256" key="3">
    <source>
        <dbReference type="ARBA" id="ARBA00022741"/>
    </source>
</evidence>
<gene>
    <name evidence="8" type="ORF">AAP_04837</name>
</gene>
<feature type="compositionally biased region" description="Polar residues" evidence="6">
    <location>
        <begin position="334"/>
        <end position="344"/>
    </location>
</feature>
<comment type="caution">
    <text evidence="8">The sequence shown here is derived from an EMBL/GenBank/DDBJ whole genome shotgun (WGS) entry which is preliminary data.</text>
</comment>
<evidence type="ECO:0000256" key="4">
    <source>
        <dbReference type="ARBA" id="ARBA00022777"/>
    </source>
</evidence>
<keyword evidence="5" id="KW-0067">ATP-binding</keyword>
<dbReference type="GO" id="GO:0005524">
    <property type="term" value="F:ATP binding"/>
    <property type="evidence" value="ECO:0007669"/>
    <property type="project" value="UniProtKB-KW"/>
</dbReference>
<dbReference type="OrthoDB" id="4062651at2759"/>
<organism evidence="8 9">
    <name type="scientific">Ascosphaera apis ARSEF 7405</name>
    <dbReference type="NCBI Taxonomy" id="392613"/>
    <lineage>
        <taxon>Eukaryota</taxon>
        <taxon>Fungi</taxon>
        <taxon>Dikarya</taxon>
        <taxon>Ascomycota</taxon>
        <taxon>Pezizomycotina</taxon>
        <taxon>Eurotiomycetes</taxon>
        <taxon>Eurotiomycetidae</taxon>
        <taxon>Onygenales</taxon>
        <taxon>Ascosphaeraceae</taxon>
        <taxon>Ascosphaera</taxon>
    </lineage>
</organism>
<feature type="region of interest" description="Disordered" evidence="6">
    <location>
        <begin position="457"/>
        <end position="515"/>
    </location>
</feature>
<dbReference type="PANTHER" id="PTHR24345:SF0">
    <property type="entry name" value="CELL CYCLE SERINE_THREONINE-PROTEIN KINASE CDC5_MSD2"/>
    <property type="match status" value="1"/>
</dbReference>
<evidence type="ECO:0000256" key="1">
    <source>
        <dbReference type="ARBA" id="ARBA00022527"/>
    </source>
</evidence>
<evidence type="ECO:0000256" key="6">
    <source>
        <dbReference type="SAM" id="MobiDB-lite"/>
    </source>
</evidence>
<evidence type="ECO:0000256" key="5">
    <source>
        <dbReference type="ARBA" id="ARBA00022840"/>
    </source>
</evidence>
<keyword evidence="4 8" id="KW-0418">Kinase</keyword>
<dbReference type="SUPFAM" id="SSF56112">
    <property type="entry name" value="Protein kinase-like (PK-like)"/>
    <property type="match status" value="1"/>
</dbReference>
<feature type="compositionally biased region" description="Polar residues" evidence="6">
    <location>
        <begin position="457"/>
        <end position="467"/>
    </location>
</feature>
<evidence type="ECO:0000313" key="9">
    <source>
        <dbReference type="Proteomes" id="UP000242877"/>
    </source>
</evidence>
<evidence type="ECO:0000313" key="8">
    <source>
        <dbReference type="EMBL" id="KZZ88739.1"/>
    </source>
</evidence>
<accession>A0A167WED5</accession>
<dbReference type="EMBL" id="AZGZ01000024">
    <property type="protein sequence ID" value="KZZ88739.1"/>
    <property type="molecule type" value="Genomic_DNA"/>
</dbReference>
<dbReference type="PROSITE" id="PS50011">
    <property type="entry name" value="PROTEIN_KINASE_DOM"/>
    <property type="match status" value="1"/>
</dbReference>
<protein>
    <submittedName>
        <fullName evidence="8">Kinase domain containing protein</fullName>
    </submittedName>
</protein>
<feature type="compositionally biased region" description="Low complexity" evidence="6">
    <location>
        <begin position="473"/>
        <end position="515"/>
    </location>
</feature>
<feature type="compositionally biased region" description="Low complexity" evidence="6">
    <location>
        <begin position="540"/>
        <end position="567"/>
    </location>
</feature>
<feature type="region of interest" description="Disordered" evidence="6">
    <location>
        <begin position="528"/>
        <end position="611"/>
    </location>
</feature>
<dbReference type="PROSITE" id="PS00108">
    <property type="entry name" value="PROTEIN_KINASE_ST"/>
    <property type="match status" value="1"/>
</dbReference>